<dbReference type="Gene3D" id="1.20.140.10">
    <property type="entry name" value="Butyryl-CoA Dehydrogenase, subunit A, domain 3"/>
    <property type="match status" value="1"/>
</dbReference>
<gene>
    <name evidence="9" type="ORF">RCF98_07100</name>
</gene>
<keyword evidence="10" id="KW-1185">Reference proteome</keyword>
<organism evidence="9 10">
    <name type="scientific">Thiothrix lacustris</name>
    <dbReference type="NCBI Taxonomy" id="525917"/>
    <lineage>
        <taxon>Bacteria</taxon>
        <taxon>Pseudomonadati</taxon>
        <taxon>Pseudomonadota</taxon>
        <taxon>Gammaproteobacteria</taxon>
        <taxon>Thiotrichales</taxon>
        <taxon>Thiotrichaceae</taxon>
        <taxon>Thiothrix</taxon>
    </lineage>
</organism>
<dbReference type="InterPro" id="IPR009075">
    <property type="entry name" value="AcylCo_DH/oxidase_C"/>
</dbReference>
<feature type="domain" description="Acyl-CoA dehydrogenase/oxidase N-terminal" evidence="8">
    <location>
        <begin position="3"/>
        <end position="99"/>
    </location>
</feature>
<dbReference type="SUPFAM" id="SSF56645">
    <property type="entry name" value="Acyl-CoA dehydrogenase NM domain-like"/>
    <property type="match status" value="1"/>
</dbReference>
<accession>A0ABY9MUA0</accession>
<reference evidence="9 10" key="1">
    <citation type="submission" date="2023-08" db="EMBL/GenBank/DDBJ databases">
        <title>New molecular markers tilS and rpoB for phylogenetic and monitoring studies of the genus Thiothrix biodiversity.</title>
        <authorList>
            <person name="Ravin N.V."/>
            <person name="Smolyakov D."/>
            <person name="Markov N.D."/>
            <person name="Beletsky A.V."/>
            <person name="Mardanov A.V."/>
            <person name="Rudenko T.S."/>
            <person name="Grabovich M.Y."/>
        </authorList>
    </citation>
    <scope>NUCLEOTIDE SEQUENCE [LARGE SCALE GENOMIC DNA]</scope>
    <source>
        <strain evidence="9 10">MK1</strain>
    </source>
</reference>
<evidence type="ECO:0000313" key="9">
    <source>
        <dbReference type="EMBL" id="WML92103.1"/>
    </source>
</evidence>
<evidence type="ECO:0000256" key="3">
    <source>
        <dbReference type="ARBA" id="ARBA00022630"/>
    </source>
</evidence>
<dbReference type="PANTHER" id="PTHR43831:SF1">
    <property type="entry name" value="ISOBUTYRYL-COA DEHYDROGENASE, MITOCHONDRIAL"/>
    <property type="match status" value="1"/>
</dbReference>
<evidence type="ECO:0000256" key="1">
    <source>
        <dbReference type="ARBA" id="ARBA00001974"/>
    </source>
</evidence>
<dbReference type="PIRSF" id="PIRSF016578">
    <property type="entry name" value="HsaA"/>
    <property type="match status" value="1"/>
</dbReference>
<dbReference type="Gene3D" id="2.40.110.10">
    <property type="entry name" value="Butyryl-CoA Dehydrogenase, subunit A, domain 2"/>
    <property type="match status" value="1"/>
</dbReference>
<dbReference type="InterPro" id="IPR046373">
    <property type="entry name" value="Acyl-CoA_Oxase/DH_mid-dom_sf"/>
</dbReference>
<dbReference type="Gene3D" id="1.10.540.10">
    <property type="entry name" value="Acyl-CoA dehydrogenase/oxidase, N-terminal domain"/>
    <property type="match status" value="1"/>
</dbReference>
<dbReference type="InterPro" id="IPR052547">
    <property type="entry name" value="Mito_Isobutyryl-CoADH"/>
</dbReference>
<comment type="cofactor">
    <cofactor evidence="1 5">
        <name>FAD</name>
        <dbReference type="ChEBI" id="CHEBI:57692"/>
    </cofactor>
</comment>
<comment type="similarity">
    <text evidence="2 5">Belongs to the acyl-CoA dehydrogenase family.</text>
</comment>
<dbReference type="InterPro" id="IPR037069">
    <property type="entry name" value="AcylCoA_DH/ox_N_sf"/>
</dbReference>
<evidence type="ECO:0000256" key="4">
    <source>
        <dbReference type="ARBA" id="ARBA00022827"/>
    </source>
</evidence>
<keyword evidence="3 5" id="KW-0285">Flavoprotein</keyword>
<evidence type="ECO:0000256" key="2">
    <source>
        <dbReference type="ARBA" id="ARBA00009347"/>
    </source>
</evidence>
<dbReference type="GO" id="GO:0016491">
    <property type="term" value="F:oxidoreductase activity"/>
    <property type="evidence" value="ECO:0007669"/>
    <property type="project" value="UniProtKB-KW"/>
</dbReference>
<evidence type="ECO:0000259" key="6">
    <source>
        <dbReference type="Pfam" id="PF00441"/>
    </source>
</evidence>
<dbReference type="Proteomes" id="UP001236657">
    <property type="component" value="Chromosome"/>
</dbReference>
<dbReference type="EMBL" id="CP133218">
    <property type="protein sequence ID" value="WML92103.1"/>
    <property type="molecule type" value="Genomic_DNA"/>
</dbReference>
<evidence type="ECO:0000256" key="5">
    <source>
        <dbReference type="RuleBase" id="RU362125"/>
    </source>
</evidence>
<evidence type="ECO:0000259" key="7">
    <source>
        <dbReference type="Pfam" id="PF02770"/>
    </source>
</evidence>
<dbReference type="PANTHER" id="PTHR43831">
    <property type="entry name" value="ISOBUTYRYL-COA DEHYDROGENASE"/>
    <property type="match status" value="1"/>
</dbReference>
<dbReference type="SUPFAM" id="SSF47203">
    <property type="entry name" value="Acyl-CoA dehydrogenase C-terminal domain-like"/>
    <property type="match status" value="1"/>
</dbReference>
<feature type="domain" description="Acyl-CoA dehydrogenase/oxidase C-terminal" evidence="6">
    <location>
        <begin position="213"/>
        <end position="364"/>
    </location>
</feature>
<dbReference type="EC" id="1.-.-.-" evidence="9"/>
<dbReference type="Pfam" id="PF00441">
    <property type="entry name" value="Acyl-CoA_dh_1"/>
    <property type="match status" value="1"/>
</dbReference>
<protein>
    <submittedName>
        <fullName evidence="9">Acyl-CoA dehydrogenase family protein</fullName>
        <ecNumber evidence="9">1.-.-.-</ecNumber>
    </submittedName>
</protein>
<dbReference type="InterPro" id="IPR013786">
    <property type="entry name" value="AcylCoA_DH/ox_N"/>
</dbReference>
<dbReference type="InterPro" id="IPR009100">
    <property type="entry name" value="AcylCoA_DH/oxidase_NM_dom_sf"/>
</dbReference>
<dbReference type="Pfam" id="PF02770">
    <property type="entry name" value="Acyl-CoA_dh_M"/>
    <property type="match status" value="1"/>
</dbReference>
<keyword evidence="5 9" id="KW-0560">Oxidoreductase</keyword>
<dbReference type="Pfam" id="PF02771">
    <property type="entry name" value="Acyl-CoA_dh_N"/>
    <property type="match status" value="1"/>
</dbReference>
<sequence length="370" mass="38576">MDFKQQTDTIIQTIIAPSAVETDRNALYPRAAIKALGEAGLLGLTSAKEVGGMGLGLTEAATVVEMIANVCSSTAMIVTMHYAANAVLEQFASEAVRRDVAAGKHLSTLAWSESGSRSHFWAPVGTAEAVADGYKLTCSKTMVTSAGEADSYVWSSRPSQGDGASSLWLVDSKANGLTITNAFDGMGLRGNASAPMRSAVTVSKDALLGTDGGGFDIMIGVVLPVFSVLNASCSIGLMEGALAAACQHVGGNKLQHLDSSLADLPTVRAYLARARIQIDQARTLRDDTLSAVATGRADAMLRVMEVKASASEAALTVTDIAMRVCGGAAFRKDLGIERQFRDARASAIMAPTSDVLYDFIGKAICGLPVF</sequence>
<proteinExistence type="inferred from homology"/>
<dbReference type="InterPro" id="IPR036250">
    <property type="entry name" value="AcylCo_DH-like_C"/>
</dbReference>
<name>A0ABY9MUA0_9GAMM</name>
<dbReference type="InterPro" id="IPR006091">
    <property type="entry name" value="Acyl-CoA_Oxase/DH_mid-dom"/>
</dbReference>
<dbReference type="RefSeq" id="WP_308897140.1">
    <property type="nucleotide sequence ID" value="NZ_CP133218.1"/>
</dbReference>
<evidence type="ECO:0000259" key="8">
    <source>
        <dbReference type="Pfam" id="PF02771"/>
    </source>
</evidence>
<feature type="domain" description="Acyl-CoA oxidase/dehydrogenase middle" evidence="7">
    <location>
        <begin position="109"/>
        <end position="196"/>
    </location>
</feature>
<evidence type="ECO:0000313" key="10">
    <source>
        <dbReference type="Proteomes" id="UP001236657"/>
    </source>
</evidence>
<keyword evidence="4 5" id="KW-0274">FAD</keyword>